<proteinExistence type="predicted"/>
<gene>
    <name evidence="7" type="ORF">BJL90_16495</name>
    <name evidence="8" type="ORF">CLFO_22490</name>
</gene>
<protein>
    <recommendedName>
        <fullName evidence="11">Flagellar protein</fullName>
    </recommendedName>
</protein>
<keyword evidence="2" id="KW-1003">Cell membrane</keyword>
<evidence type="ECO:0000313" key="8">
    <source>
        <dbReference type="EMBL" id="ARE87849.1"/>
    </source>
</evidence>
<dbReference type="RefSeq" id="WP_070970509.1">
    <property type="nucleotide sequence ID" value="NZ_CP017603.1"/>
</dbReference>
<dbReference type="InterPro" id="IPR022781">
    <property type="entry name" value="Flagellar_biosynth_FliO"/>
</dbReference>
<feature type="transmembrane region" description="Helical" evidence="6">
    <location>
        <begin position="6"/>
        <end position="24"/>
    </location>
</feature>
<evidence type="ECO:0000256" key="2">
    <source>
        <dbReference type="ARBA" id="ARBA00022475"/>
    </source>
</evidence>
<evidence type="ECO:0000313" key="9">
    <source>
        <dbReference type="Proteomes" id="UP000177894"/>
    </source>
</evidence>
<dbReference type="AlphaFoldDB" id="A0AAC9RLG2"/>
<dbReference type="KEGG" id="cfm:BJL90_16495"/>
<dbReference type="EMBL" id="CP020559">
    <property type="protein sequence ID" value="ARE87849.1"/>
    <property type="molecule type" value="Genomic_DNA"/>
</dbReference>
<accession>A0AAC9RLG2</accession>
<dbReference type="Pfam" id="PF04347">
    <property type="entry name" value="FliO"/>
    <property type="match status" value="1"/>
</dbReference>
<dbReference type="GO" id="GO:0016020">
    <property type="term" value="C:membrane"/>
    <property type="evidence" value="ECO:0007669"/>
    <property type="project" value="InterPro"/>
</dbReference>
<evidence type="ECO:0000256" key="1">
    <source>
        <dbReference type="ARBA" id="ARBA00004236"/>
    </source>
</evidence>
<keyword evidence="5 6" id="KW-0472">Membrane</keyword>
<name>A0AAC9RLG2_9CLOT</name>
<evidence type="ECO:0000256" key="3">
    <source>
        <dbReference type="ARBA" id="ARBA00022692"/>
    </source>
</evidence>
<keyword evidence="4 6" id="KW-1133">Transmembrane helix</keyword>
<comment type="subcellular location">
    <subcellularLocation>
        <location evidence="1">Cell membrane</location>
    </subcellularLocation>
</comment>
<dbReference type="EMBL" id="CP017603">
    <property type="protein sequence ID" value="AOY77306.1"/>
    <property type="molecule type" value="Genomic_DNA"/>
</dbReference>
<evidence type="ECO:0000256" key="5">
    <source>
        <dbReference type="ARBA" id="ARBA00023136"/>
    </source>
</evidence>
<reference evidence="7 9" key="1">
    <citation type="submission" date="2016-10" db="EMBL/GenBank/DDBJ databases">
        <title>Complete Genome Sequence of Acetogen Clostridium formicoaceticum ATCC 27076.</title>
        <authorList>
            <person name="Bao T."/>
            <person name="Cheng C."/>
            <person name="Zhao J."/>
            <person name="Yang S.-T."/>
            <person name="Wang J."/>
            <person name="Wang M."/>
        </authorList>
    </citation>
    <scope>NUCLEOTIDE SEQUENCE [LARGE SCALE GENOMIC DNA]</scope>
    <source>
        <strain evidence="7 9">ATCC 27076</strain>
    </source>
</reference>
<evidence type="ECO:0000256" key="6">
    <source>
        <dbReference type="SAM" id="Phobius"/>
    </source>
</evidence>
<sequence>MINTIYTFFMMVIIAVCVIFLAYYTTRVIGKKSNLYFQGRTAKVLERTTLAPNLNLMVIQVMDKVYILVVCNKNMEILDTLSIEAWNIFKKTQGDALQNNKDFLKISHNIWREMKEKLAVMMKKINKKSDRK</sequence>
<keyword evidence="3 6" id="KW-0812">Transmembrane</keyword>
<dbReference type="GO" id="GO:0044781">
    <property type="term" value="P:bacterial-type flagellum organization"/>
    <property type="evidence" value="ECO:0007669"/>
    <property type="project" value="InterPro"/>
</dbReference>
<evidence type="ECO:0000313" key="7">
    <source>
        <dbReference type="EMBL" id="AOY77306.1"/>
    </source>
</evidence>
<organism evidence="8 10">
    <name type="scientific">Clostridium formicaceticum</name>
    <dbReference type="NCBI Taxonomy" id="1497"/>
    <lineage>
        <taxon>Bacteria</taxon>
        <taxon>Bacillati</taxon>
        <taxon>Bacillota</taxon>
        <taxon>Clostridia</taxon>
        <taxon>Eubacteriales</taxon>
        <taxon>Clostridiaceae</taxon>
        <taxon>Clostridium</taxon>
    </lineage>
</organism>
<reference evidence="8 10" key="2">
    <citation type="submission" date="2017-03" db="EMBL/GenBank/DDBJ databases">
        <title>Complete sequence of Clostridium formicaceticum DSM 92.</title>
        <authorList>
            <person name="Poehlein A."/>
            <person name="Karl M."/>
            <person name="Bengelsdorf F.R."/>
            <person name="Duerre P."/>
            <person name="Daniel R."/>
        </authorList>
    </citation>
    <scope>NUCLEOTIDE SEQUENCE [LARGE SCALE GENOMIC DNA]</scope>
    <source>
        <strain evidence="8 10">DSM 92</strain>
    </source>
</reference>
<keyword evidence="9" id="KW-1185">Reference proteome</keyword>
<evidence type="ECO:0000313" key="10">
    <source>
        <dbReference type="Proteomes" id="UP000192478"/>
    </source>
</evidence>
<evidence type="ECO:0000256" key="4">
    <source>
        <dbReference type="ARBA" id="ARBA00022989"/>
    </source>
</evidence>
<evidence type="ECO:0008006" key="11">
    <source>
        <dbReference type="Google" id="ProtNLM"/>
    </source>
</evidence>
<dbReference type="Proteomes" id="UP000177894">
    <property type="component" value="Chromosome"/>
</dbReference>
<dbReference type="Proteomes" id="UP000192478">
    <property type="component" value="Chromosome"/>
</dbReference>